<feature type="domain" description="4Fe-4S ferredoxin-type" evidence="1">
    <location>
        <begin position="66"/>
        <end position="95"/>
    </location>
</feature>
<gene>
    <name evidence="2" type="ORF">F384_12655</name>
</gene>
<evidence type="ECO:0000259" key="1">
    <source>
        <dbReference type="PROSITE" id="PS51379"/>
    </source>
</evidence>
<evidence type="ECO:0000313" key="3">
    <source>
        <dbReference type="Proteomes" id="UP000034085"/>
    </source>
</evidence>
<dbReference type="Gene3D" id="3.30.70.3270">
    <property type="match status" value="1"/>
</dbReference>
<organism evidence="2 3">
    <name type="scientific">Citrobacter amalonaticus Y19</name>
    <dbReference type="NCBI Taxonomy" id="1261127"/>
    <lineage>
        <taxon>Bacteria</taxon>
        <taxon>Pseudomonadati</taxon>
        <taxon>Pseudomonadota</taxon>
        <taxon>Gammaproteobacteria</taxon>
        <taxon>Enterobacterales</taxon>
        <taxon>Enterobacteriaceae</taxon>
        <taxon>Citrobacter</taxon>
    </lineage>
</organism>
<dbReference type="Proteomes" id="UP000034085">
    <property type="component" value="Chromosome"/>
</dbReference>
<name>A0A059VNZ0_CITAM</name>
<accession>A0A059VNZ0</accession>
<dbReference type="PATRIC" id="fig|1261127.3.peg.2646"/>
<proteinExistence type="predicted"/>
<protein>
    <submittedName>
        <fullName evidence="2">4Fe-4S ferredoxin</fullName>
    </submittedName>
</protein>
<dbReference type="PROSITE" id="PS51379">
    <property type="entry name" value="4FE4S_FER_2"/>
    <property type="match status" value="2"/>
</dbReference>
<dbReference type="SUPFAM" id="SSF54862">
    <property type="entry name" value="4Fe-4S ferredoxins"/>
    <property type="match status" value="1"/>
</dbReference>
<feature type="domain" description="4Fe-4S ferredoxin-type" evidence="1">
    <location>
        <begin position="33"/>
        <end position="62"/>
    </location>
</feature>
<dbReference type="InterPro" id="IPR017896">
    <property type="entry name" value="4Fe4S_Fe-S-bd"/>
</dbReference>
<dbReference type="EMBL" id="CP011132">
    <property type="protein sequence ID" value="AHZ96924.1"/>
    <property type="molecule type" value="Genomic_DNA"/>
</dbReference>
<sequence>MNFLKVLIRNLRQGPSTDPFPFGETFTPEALRGRIAFDASRCSVCRMCEHVCAGGAIHFEETPQGVEFVLWHNTCTFCGLCEHYCVPKAIHLTNDWHLAHKQEDKYRMIEEGTMLFQTCMSCSTAFLPASPALMDKVYQTPDSVDAAMRQLCPNCRQARAAAQQNTPGIDLISDLGITQRDPHLNHREKRHD</sequence>
<dbReference type="OrthoDB" id="9808559at2"/>
<dbReference type="HOGENOM" id="CLU_067218_3_0_6"/>
<reference evidence="2 3" key="1">
    <citation type="journal article" date="2013" name="Appl. Microbiol. Biotechnol.">
        <title>Glycerol assimilation and production of 1,3-propanediol by Citrobacter amalonaticus Y19.</title>
        <authorList>
            <person name="Ainala S.K."/>
            <person name="Ashok S."/>
            <person name="Ko Y."/>
            <person name="Park S."/>
        </authorList>
    </citation>
    <scope>NUCLEOTIDE SEQUENCE [LARGE SCALE GENOMIC DNA]</scope>
    <source>
        <strain evidence="2 3">Y19</strain>
    </source>
</reference>
<dbReference type="RefSeq" id="WP_046483205.1">
    <property type="nucleotide sequence ID" value="NZ_CP011132.1"/>
</dbReference>
<dbReference type="KEGG" id="cama:F384_12655"/>
<dbReference type="AlphaFoldDB" id="A0A059VNZ0"/>
<evidence type="ECO:0000313" key="2">
    <source>
        <dbReference type="EMBL" id="AHZ96924.1"/>
    </source>
</evidence>